<sequence>MLYKRTVLSIMLVDVKRLRRAGEKLSKADYEASPSVRGYLCSWSYAGGYRSGKQLRVKAITVTACGRASGVPLLPTLHNVEYVRLNDEGVIFAGVEEIEVRRRHVEVYAQAWFCKPVASSPAK</sequence>
<accession>A0A5E4Z7Q1</accession>
<keyword evidence="2" id="KW-1185">Reference proteome</keyword>
<name>A0A5E4Z7Q1_9BURK</name>
<dbReference type="AlphaFoldDB" id="A0A5E4Z7Q1"/>
<gene>
    <name evidence="1" type="ORF">PAQ31011_05132</name>
</gene>
<evidence type="ECO:0000313" key="2">
    <source>
        <dbReference type="Proteomes" id="UP000366819"/>
    </source>
</evidence>
<organism evidence="1 2">
    <name type="scientific">Pandoraea aquatica</name>
    <dbReference type="NCBI Taxonomy" id="2508290"/>
    <lineage>
        <taxon>Bacteria</taxon>
        <taxon>Pseudomonadati</taxon>
        <taxon>Pseudomonadota</taxon>
        <taxon>Betaproteobacteria</taxon>
        <taxon>Burkholderiales</taxon>
        <taxon>Burkholderiaceae</taxon>
        <taxon>Pandoraea</taxon>
    </lineage>
</organism>
<dbReference type="OrthoDB" id="8942690at2"/>
<dbReference type="RefSeq" id="WP_150578398.1">
    <property type="nucleotide sequence ID" value="NZ_CABPSN010000012.1"/>
</dbReference>
<reference evidence="1 2" key="1">
    <citation type="submission" date="2019-08" db="EMBL/GenBank/DDBJ databases">
        <authorList>
            <person name="Peeters C."/>
        </authorList>
    </citation>
    <scope>NUCLEOTIDE SEQUENCE [LARGE SCALE GENOMIC DNA]</scope>
    <source>
        <strain evidence="1 2">LMG 31011</strain>
    </source>
</reference>
<proteinExistence type="predicted"/>
<evidence type="ECO:0000313" key="1">
    <source>
        <dbReference type="EMBL" id="VVE56697.1"/>
    </source>
</evidence>
<dbReference type="EMBL" id="CABPSN010000012">
    <property type="protein sequence ID" value="VVE56697.1"/>
    <property type="molecule type" value="Genomic_DNA"/>
</dbReference>
<dbReference type="Proteomes" id="UP000366819">
    <property type="component" value="Unassembled WGS sequence"/>
</dbReference>
<protein>
    <submittedName>
        <fullName evidence="1">Uncharacterized protein</fullName>
    </submittedName>
</protein>